<dbReference type="NCBIfam" id="TIGR02937">
    <property type="entry name" value="sigma70-ECF"/>
    <property type="match status" value="1"/>
</dbReference>
<dbReference type="AlphaFoldDB" id="A0A9X3S0W8"/>
<feature type="domain" description="RNA polymerase sigma-70 region 2" evidence="5">
    <location>
        <begin position="27"/>
        <end position="92"/>
    </location>
</feature>
<comment type="caution">
    <text evidence="7">The sequence shown here is derived from an EMBL/GenBank/DDBJ whole genome shotgun (WGS) entry which is preliminary data.</text>
</comment>
<dbReference type="CDD" id="cd06171">
    <property type="entry name" value="Sigma70_r4"/>
    <property type="match status" value="1"/>
</dbReference>
<keyword evidence="3" id="KW-0731">Sigma factor</keyword>
<sequence length="216" mass="24235">MDDVIVDEDSALLTRLRAGDEDAFMTLVDKYGPLMLRVALGYTRTRAVAEEVVQESWLGVLQGLDRFEGRSSLKTWILRIVANRARTRGEREARSVPLSSLVAEGDEDGPAVNPERFLPADHPTYPGAWAIPPHSWARLPEEKLLATESLHEVRAAIAKLPPRQQEVIVLRDVEGWSPEEVSSALELTPGNQRVLLHRARSKVRADLEHYFDEVEA</sequence>
<dbReference type="Pfam" id="PF08281">
    <property type="entry name" value="Sigma70_r4_2"/>
    <property type="match status" value="1"/>
</dbReference>
<evidence type="ECO:0000256" key="3">
    <source>
        <dbReference type="ARBA" id="ARBA00023082"/>
    </source>
</evidence>
<dbReference type="InterPro" id="IPR014284">
    <property type="entry name" value="RNA_pol_sigma-70_dom"/>
</dbReference>
<protein>
    <submittedName>
        <fullName evidence="7">Sigma-70 family RNA polymerase sigma factor</fullName>
    </submittedName>
</protein>
<organism evidence="7 8">
    <name type="scientific">Solirubrobacter ginsenosidimutans</name>
    <dbReference type="NCBI Taxonomy" id="490573"/>
    <lineage>
        <taxon>Bacteria</taxon>
        <taxon>Bacillati</taxon>
        <taxon>Actinomycetota</taxon>
        <taxon>Thermoleophilia</taxon>
        <taxon>Solirubrobacterales</taxon>
        <taxon>Solirubrobacteraceae</taxon>
        <taxon>Solirubrobacter</taxon>
    </lineage>
</organism>
<dbReference type="GO" id="GO:0003677">
    <property type="term" value="F:DNA binding"/>
    <property type="evidence" value="ECO:0007669"/>
    <property type="project" value="InterPro"/>
</dbReference>
<dbReference type="InterPro" id="IPR007627">
    <property type="entry name" value="RNA_pol_sigma70_r2"/>
</dbReference>
<name>A0A9X3S0W8_9ACTN</name>
<evidence type="ECO:0000313" key="8">
    <source>
        <dbReference type="Proteomes" id="UP001149140"/>
    </source>
</evidence>
<evidence type="ECO:0000256" key="1">
    <source>
        <dbReference type="ARBA" id="ARBA00010641"/>
    </source>
</evidence>
<evidence type="ECO:0000313" key="7">
    <source>
        <dbReference type="EMBL" id="MDA0162570.1"/>
    </source>
</evidence>
<evidence type="ECO:0000256" key="2">
    <source>
        <dbReference type="ARBA" id="ARBA00023015"/>
    </source>
</evidence>
<evidence type="ECO:0000259" key="5">
    <source>
        <dbReference type="Pfam" id="PF04542"/>
    </source>
</evidence>
<proteinExistence type="inferred from homology"/>
<feature type="domain" description="RNA polymerase sigma factor 70 region 4 type 2" evidence="6">
    <location>
        <begin position="151"/>
        <end position="202"/>
    </location>
</feature>
<dbReference type="InterPro" id="IPR039425">
    <property type="entry name" value="RNA_pol_sigma-70-like"/>
</dbReference>
<keyword evidence="2" id="KW-0805">Transcription regulation</keyword>
<dbReference type="InterPro" id="IPR013325">
    <property type="entry name" value="RNA_pol_sigma_r2"/>
</dbReference>
<reference evidence="7" key="1">
    <citation type="submission" date="2022-10" db="EMBL/GenBank/DDBJ databases">
        <title>The WGS of Solirubrobacter ginsenosidimutans DSM 21036.</title>
        <authorList>
            <person name="Jiang Z."/>
        </authorList>
    </citation>
    <scope>NUCLEOTIDE SEQUENCE</scope>
    <source>
        <strain evidence="7">DSM 21036</strain>
    </source>
</reference>
<dbReference type="SUPFAM" id="SSF88659">
    <property type="entry name" value="Sigma3 and sigma4 domains of RNA polymerase sigma factors"/>
    <property type="match status" value="1"/>
</dbReference>
<dbReference type="SUPFAM" id="SSF88946">
    <property type="entry name" value="Sigma2 domain of RNA polymerase sigma factors"/>
    <property type="match status" value="1"/>
</dbReference>
<dbReference type="GO" id="GO:0016987">
    <property type="term" value="F:sigma factor activity"/>
    <property type="evidence" value="ECO:0007669"/>
    <property type="project" value="UniProtKB-KW"/>
</dbReference>
<comment type="similarity">
    <text evidence="1">Belongs to the sigma-70 factor family. ECF subfamily.</text>
</comment>
<dbReference type="Proteomes" id="UP001149140">
    <property type="component" value="Unassembled WGS sequence"/>
</dbReference>
<dbReference type="InterPro" id="IPR036388">
    <property type="entry name" value="WH-like_DNA-bd_sf"/>
</dbReference>
<dbReference type="InterPro" id="IPR013324">
    <property type="entry name" value="RNA_pol_sigma_r3/r4-like"/>
</dbReference>
<keyword evidence="4" id="KW-0804">Transcription</keyword>
<dbReference type="EMBL" id="JAPDOD010000019">
    <property type="protein sequence ID" value="MDA0162570.1"/>
    <property type="molecule type" value="Genomic_DNA"/>
</dbReference>
<dbReference type="Gene3D" id="1.10.10.10">
    <property type="entry name" value="Winged helix-like DNA-binding domain superfamily/Winged helix DNA-binding domain"/>
    <property type="match status" value="1"/>
</dbReference>
<dbReference type="PANTHER" id="PTHR43133:SF53">
    <property type="entry name" value="ECF RNA POLYMERASE SIGMA-E FACTOR"/>
    <property type="match status" value="1"/>
</dbReference>
<dbReference type="InterPro" id="IPR013249">
    <property type="entry name" value="RNA_pol_sigma70_r4_t2"/>
</dbReference>
<gene>
    <name evidence="7" type="ORF">OM076_20010</name>
</gene>
<dbReference type="GO" id="GO:0006352">
    <property type="term" value="P:DNA-templated transcription initiation"/>
    <property type="evidence" value="ECO:0007669"/>
    <property type="project" value="InterPro"/>
</dbReference>
<dbReference type="Gene3D" id="1.10.1740.10">
    <property type="match status" value="1"/>
</dbReference>
<keyword evidence="8" id="KW-1185">Reference proteome</keyword>
<evidence type="ECO:0000259" key="6">
    <source>
        <dbReference type="Pfam" id="PF08281"/>
    </source>
</evidence>
<dbReference type="PANTHER" id="PTHR43133">
    <property type="entry name" value="RNA POLYMERASE ECF-TYPE SIGMA FACTO"/>
    <property type="match status" value="1"/>
</dbReference>
<accession>A0A9X3S0W8</accession>
<evidence type="ECO:0000256" key="4">
    <source>
        <dbReference type="ARBA" id="ARBA00023163"/>
    </source>
</evidence>
<dbReference type="Pfam" id="PF04542">
    <property type="entry name" value="Sigma70_r2"/>
    <property type="match status" value="1"/>
</dbReference>
<dbReference type="RefSeq" id="WP_270041811.1">
    <property type="nucleotide sequence ID" value="NZ_JAPDOD010000019.1"/>
</dbReference>